<organism evidence="1 2">
    <name type="scientific">Sphenostylis stenocarpa</name>
    <dbReference type="NCBI Taxonomy" id="92480"/>
    <lineage>
        <taxon>Eukaryota</taxon>
        <taxon>Viridiplantae</taxon>
        <taxon>Streptophyta</taxon>
        <taxon>Embryophyta</taxon>
        <taxon>Tracheophyta</taxon>
        <taxon>Spermatophyta</taxon>
        <taxon>Magnoliopsida</taxon>
        <taxon>eudicotyledons</taxon>
        <taxon>Gunneridae</taxon>
        <taxon>Pentapetalae</taxon>
        <taxon>rosids</taxon>
        <taxon>fabids</taxon>
        <taxon>Fabales</taxon>
        <taxon>Fabaceae</taxon>
        <taxon>Papilionoideae</taxon>
        <taxon>50 kb inversion clade</taxon>
        <taxon>NPAAA clade</taxon>
        <taxon>indigoferoid/millettioid clade</taxon>
        <taxon>Phaseoleae</taxon>
        <taxon>Sphenostylis</taxon>
    </lineage>
</organism>
<dbReference type="Gramene" id="rna-AYBTSS11_LOCUS7437">
    <property type="protein sequence ID" value="CAJ1936354.1"/>
    <property type="gene ID" value="gene-AYBTSS11_LOCUS7437"/>
</dbReference>
<name>A0AA86S5X4_9FABA</name>
<accession>A0AA86S5X4</accession>
<keyword evidence="2" id="KW-1185">Reference proteome</keyword>
<gene>
    <name evidence="1" type="ORF">AYBTSS11_LOCUS7437</name>
</gene>
<sequence length="112" mass="12422">MPIPKPMGFIGADAYKIVNERNVARGIRVLTWVGVSDESGVAEIAVEIVTTRCLIVCVHGIRRMGLNYVGLEAWPTIIYGPTLYSTSATNKVNVDLQRCITRIPLRHAPFLR</sequence>
<dbReference type="Proteomes" id="UP001189624">
    <property type="component" value="Chromosome 3"/>
</dbReference>
<dbReference type="EMBL" id="OY731400">
    <property type="protein sequence ID" value="CAJ1936354.1"/>
    <property type="molecule type" value="Genomic_DNA"/>
</dbReference>
<dbReference type="AlphaFoldDB" id="A0AA86S5X4"/>
<protein>
    <submittedName>
        <fullName evidence="1">Uncharacterized protein</fullName>
    </submittedName>
</protein>
<evidence type="ECO:0000313" key="2">
    <source>
        <dbReference type="Proteomes" id="UP001189624"/>
    </source>
</evidence>
<reference evidence="1" key="1">
    <citation type="submission" date="2023-10" db="EMBL/GenBank/DDBJ databases">
        <authorList>
            <person name="Domelevo Entfellner J.-B."/>
        </authorList>
    </citation>
    <scope>NUCLEOTIDE SEQUENCE</scope>
</reference>
<proteinExistence type="predicted"/>
<evidence type="ECO:0000313" key="1">
    <source>
        <dbReference type="EMBL" id="CAJ1936354.1"/>
    </source>
</evidence>